<evidence type="ECO:0000313" key="2">
    <source>
        <dbReference type="EMBL" id="RXI00396.1"/>
    </source>
</evidence>
<dbReference type="EMBL" id="RDQH01000331">
    <property type="protein sequence ID" value="RXI00396.1"/>
    <property type="molecule type" value="Genomic_DNA"/>
</dbReference>
<sequence>MTGNHTNLEADENQVPNLSLPDEGEQDGVEGEQDAEMRMRRTKMREQGKEGARRGSRLSEERKRSYESGGDWGASLRTRSEGFNPSESDLIPLNLILVQTKQGTTVQSSPVLPNPVKQTGAMVEKCTIVLQEATSQLPPETPIEGVIVPEDVGLQIMTKVLDQKLGRRHGKVVRCMGKAGVRETGASSSRSSTGEVNALKEEVTVLKGQLATQGKHIRAQDEWMSMIVQPLAMSDLQIPMLARDLAPPSTSQLFRQADTSSMMY</sequence>
<reference evidence="2 3" key="1">
    <citation type="submission" date="2018-10" db="EMBL/GenBank/DDBJ databases">
        <title>A high-quality apple genome assembly.</title>
        <authorList>
            <person name="Hu J."/>
        </authorList>
    </citation>
    <scope>NUCLEOTIDE SEQUENCE [LARGE SCALE GENOMIC DNA]</scope>
    <source>
        <strain evidence="3">cv. HFTH1</strain>
        <tissue evidence="2">Young leaf</tissue>
    </source>
</reference>
<keyword evidence="3" id="KW-1185">Reference proteome</keyword>
<evidence type="ECO:0000313" key="3">
    <source>
        <dbReference type="Proteomes" id="UP000290289"/>
    </source>
</evidence>
<evidence type="ECO:0000256" key="1">
    <source>
        <dbReference type="SAM" id="MobiDB-lite"/>
    </source>
</evidence>
<proteinExistence type="predicted"/>
<dbReference type="Proteomes" id="UP000290289">
    <property type="component" value="Chromosome 5"/>
</dbReference>
<organism evidence="2 3">
    <name type="scientific">Malus domestica</name>
    <name type="common">Apple</name>
    <name type="synonym">Pyrus malus</name>
    <dbReference type="NCBI Taxonomy" id="3750"/>
    <lineage>
        <taxon>Eukaryota</taxon>
        <taxon>Viridiplantae</taxon>
        <taxon>Streptophyta</taxon>
        <taxon>Embryophyta</taxon>
        <taxon>Tracheophyta</taxon>
        <taxon>Spermatophyta</taxon>
        <taxon>Magnoliopsida</taxon>
        <taxon>eudicotyledons</taxon>
        <taxon>Gunneridae</taxon>
        <taxon>Pentapetalae</taxon>
        <taxon>rosids</taxon>
        <taxon>fabids</taxon>
        <taxon>Rosales</taxon>
        <taxon>Rosaceae</taxon>
        <taxon>Amygdaloideae</taxon>
        <taxon>Maleae</taxon>
        <taxon>Malus</taxon>
    </lineage>
</organism>
<accession>A0A498JYS5</accession>
<feature type="compositionally biased region" description="Basic and acidic residues" evidence="1">
    <location>
        <begin position="35"/>
        <end position="66"/>
    </location>
</feature>
<dbReference type="AlphaFoldDB" id="A0A498JYS5"/>
<comment type="caution">
    <text evidence="2">The sequence shown here is derived from an EMBL/GenBank/DDBJ whole genome shotgun (WGS) entry which is preliminary data.</text>
</comment>
<gene>
    <name evidence="2" type="ORF">DVH24_037944</name>
</gene>
<protein>
    <submittedName>
        <fullName evidence="2">Uncharacterized protein</fullName>
    </submittedName>
</protein>
<feature type="region of interest" description="Disordered" evidence="1">
    <location>
        <begin position="1"/>
        <end position="85"/>
    </location>
</feature>
<name>A0A498JYS5_MALDO</name>
<feature type="compositionally biased region" description="Acidic residues" evidence="1">
    <location>
        <begin position="22"/>
        <end position="34"/>
    </location>
</feature>